<dbReference type="InterPro" id="IPR025312">
    <property type="entry name" value="DUF4216"/>
</dbReference>
<name>A0A5N6PTN0_9ASTR</name>
<dbReference type="AlphaFoldDB" id="A0A5N6PTN0"/>
<evidence type="ECO:0000259" key="2">
    <source>
        <dbReference type="Pfam" id="PF13952"/>
    </source>
</evidence>
<dbReference type="InterPro" id="IPR025452">
    <property type="entry name" value="DUF4218"/>
</dbReference>
<dbReference type="PANTHER" id="PTHR48258">
    <property type="entry name" value="DUF4218 DOMAIN-CONTAINING PROTEIN-RELATED"/>
    <property type="match status" value="1"/>
</dbReference>
<evidence type="ECO:0008006" key="6">
    <source>
        <dbReference type="Google" id="ProtNLM"/>
    </source>
</evidence>
<dbReference type="Proteomes" id="UP000326396">
    <property type="component" value="Linkage Group LG10"/>
</dbReference>
<dbReference type="PANTHER" id="PTHR48258:SF10">
    <property type="entry name" value="DUF4218 DOMAIN-CONTAINING PROTEIN"/>
    <property type="match status" value="1"/>
</dbReference>
<evidence type="ECO:0000313" key="4">
    <source>
        <dbReference type="EMBL" id="KAD7116904.1"/>
    </source>
</evidence>
<reference evidence="4 5" key="1">
    <citation type="submission" date="2019-05" db="EMBL/GenBank/DDBJ databases">
        <title>Mikania micrantha, genome provides insights into the molecular mechanism of rapid growth.</title>
        <authorList>
            <person name="Liu B."/>
        </authorList>
    </citation>
    <scope>NUCLEOTIDE SEQUENCE [LARGE SCALE GENOMIC DNA]</scope>
    <source>
        <strain evidence="4">NLD-2019</strain>
        <tissue evidence="4">Leaf</tissue>
    </source>
</reference>
<evidence type="ECO:0000256" key="1">
    <source>
        <dbReference type="SAM" id="MobiDB-lite"/>
    </source>
</evidence>
<organism evidence="4 5">
    <name type="scientific">Mikania micrantha</name>
    <name type="common">bitter vine</name>
    <dbReference type="NCBI Taxonomy" id="192012"/>
    <lineage>
        <taxon>Eukaryota</taxon>
        <taxon>Viridiplantae</taxon>
        <taxon>Streptophyta</taxon>
        <taxon>Embryophyta</taxon>
        <taxon>Tracheophyta</taxon>
        <taxon>Spermatophyta</taxon>
        <taxon>Magnoliopsida</taxon>
        <taxon>eudicotyledons</taxon>
        <taxon>Gunneridae</taxon>
        <taxon>Pentapetalae</taxon>
        <taxon>asterids</taxon>
        <taxon>campanulids</taxon>
        <taxon>Asterales</taxon>
        <taxon>Asteraceae</taxon>
        <taxon>Asteroideae</taxon>
        <taxon>Heliantheae alliance</taxon>
        <taxon>Eupatorieae</taxon>
        <taxon>Mikania</taxon>
    </lineage>
</organism>
<dbReference type="EMBL" id="SZYD01000002">
    <property type="protein sequence ID" value="KAD7116904.1"/>
    <property type="molecule type" value="Genomic_DNA"/>
</dbReference>
<feature type="region of interest" description="Disordered" evidence="1">
    <location>
        <begin position="364"/>
        <end position="386"/>
    </location>
</feature>
<evidence type="ECO:0000259" key="3">
    <source>
        <dbReference type="Pfam" id="PF13960"/>
    </source>
</evidence>
<keyword evidence="5" id="KW-1185">Reference proteome</keyword>
<dbReference type="Pfam" id="PF13960">
    <property type="entry name" value="DUF4218"/>
    <property type="match status" value="1"/>
</dbReference>
<gene>
    <name evidence="4" type="ORF">E3N88_04172</name>
</gene>
<proteinExistence type="predicted"/>
<sequence>MVHLCVHLPQEAILGGPVQSRWMYPIERYLGHLKRYVRNKAKPEGVESKFGRRGRNDDKTSNDARNFALDVFRFNGRRIGAKEYYNLPIVLMKKATWFIFNNCQEVQPILEEHLQFLKMQHDDSSDFSKLQQSTFQDWFAKKAGEMYKLNPSQINEELYILSSLPDNRVSSLKGCIVNGVKFIVKSRDNCRQTQNCGVTVPGVHNYVEDDYYGYLDEVIELSFIRDYSIILFKCTWFDTDRRRKHVILEPHFISIDTSRNAYKEDPFILANQAQQVFYVNDPLKPKSHWKIIKRITHRHLWDIPKNNNVEDLLEDVNLLREDIAEEFVENVDVHGSHGNIDDFFDEEIDNSDHSMEDFDLELNLDDSDKETPPNDLENADSDDDDDWLFWSLDMPRKADQQDCQDKFCPGCPAAVPAAWPWRLLNGMSQKLF</sequence>
<feature type="domain" description="DUF4218" evidence="3">
    <location>
        <begin position="1"/>
        <end position="46"/>
    </location>
</feature>
<evidence type="ECO:0000313" key="5">
    <source>
        <dbReference type="Proteomes" id="UP000326396"/>
    </source>
</evidence>
<feature type="domain" description="DUF4216" evidence="2">
    <location>
        <begin position="219"/>
        <end position="292"/>
    </location>
</feature>
<protein>
    <recommendedName>
        <fullName evidence="6">DUF4216 domain-containing protein</fullName>
    </recommendedName>
</protein>
<accession>A0A5N6PTN0</accession>
<comment type="caution">
    <text evidence="4">The sequence shown here is derived from an EMBL/GenBank/DDBJ whole genome shotgun (WGS) entry which is preliminary data.</text>
</comment>
<feature type="compositionally biased region" description="Acidic residues" evidence="1">
    <location>
        <begin position="377"/>
        <end position="386"/>
    </location>
</feature>
<dbReference type="OrthoDB" id="1878503at2759"/>
<dbReference type="Pfam" id="PF13952">
    <property type="entry name" value="DUF4216"/>
    <property type="match status" value="1"/>
</dbReference>